<evidence type="ECO:0000256" key="10">
    <source>
        <dbReference type="ARBA" id="ARBA00030781"/>
    </source>
</evidence>
<evidence type="ECO:0000256" key="8">
    <source>
        <dbReference type="ARBA" id="ARBA00029745"/>
    </source>
</evidence>
<evidence type="ECO:0000313" key="14">
    <source>
        <dbReference type="Proteomes" id="UP000295399"/>
    </source>
</evidence>
<dbReference type="Proteomes" id="UP000295399">
    <property type="component" value="Unassembled WGS sequence"/>
</dbReference>
<evidence type="ECO:0000313" key="13">
    <source>
        <dbReference type="EMBL" id="TCP30771.1"/>
    </source>
</evidence>
<evidence type="ECO:0000256" key="9">
    <source>
        <dbReference type="ARBA" id="ARBA00030407"/>
    </source>
</evidence>
<evidence type="ECO:0000256" key="12">
    <source>
        <dbReference type="ARBA" id="ARBA00049878"/>
    </source>
</evidence>
<dbReference type="Gene3D" id="3.90.1170.40">
    <property type="entry name" value="Molybdopterin biosynthesis MoaE subunit"/>
    <property type="match status" value="1"/>
</dbReference>
<dbReference type="GO" id="GO:0030366">
    <property type="term" value="F:molybdopterin synthase activity"/>
    <property type="evidence" value="ECO:0007669"/>
    <property type="project" value="UniProtKB-EC"/>
</dbReference>
<dbReference type="CDD" id="cd00756">
    <property type="entry name" value="MoaE"/>
    <property type="match status" value="1"/>
</dbReference>
<dbReference type="InParanoid" id="A0A4R2P9M3"/>
<dbReference type="EC" id="2.8.1.12" evidence="3"/>
<name>A0A4R2P9M3_RHOSA</name>
<dbReference type="AlphaFoldDB" id="A0A4R2P9M3"/>
<sequence>MITARVTDRRLDTGAELAALDAGDGQSGALVSFTGQVRADDGLTALTLEHYPGMTERALTAIAERTAARFALTALSVAHRVGRMAVGETIVVVVAAAGHRRAAFDGAAYVMDRLKTDAPFWKCEEGPWGRRWVEPRPGDDRAAARWADRG</sequence>
<evidence type="ECO:0000256" key="4">
    <source>
        <dbReference type="ARBA" id="ARBA00013858"/>
    </source>
</evidence>
<dbReference type="OrthoDB" id="9803224at2"/>
<dbReference type="InterPro" id="IPR003448">
    <property type="entry name" value="Mopterin_biosynth_MoaE"/>
</dbReference>
<dbReference type="Pfam" id="PF02391">
    <property type="entry name" value="MoaE"/>
    <property type="match status" value="1"/>
</dbReference>
<keyword evidence="5" id="KW-0501">Molybdenum cofactor biosynthesis</keyword>
<comment type="caution">
    <text evidence="13">The sequence shown here is derived from an EMBL/GenBank/DDBJ whole genome shotgun (WGS) entry which is preliminary data.</text>
</comment>
<dbReference type="EMBL" id="SLXO01000013">
    <property type="protein sequence ID" value="TCP30771.1"/>
    <property type="molecule type" value="Genomic_DNA"/>
</dbReference>
<proteinExistence type="inferred from homology"/>
<comment type="pathway">
    <text evidence="1">Cofactor biosynthesis; molybdopterin biosynthesis.</text>
</comment>
<dbReference type="FunCoup" id="A0A4R2P9M3">
    <property type="interactions" value="518"/>
</dbReference>
<evidence type="ECO:0000256" key="7">
    <source>
        <dbReference type="ARBA" id="ARBA00026066"/>
    </source>
</evidence>
<comment type="subunit">
    <text evidence="7">Heterotetramer of 2 MoaD subunits and 2 MoaE subunits. Also stable as homodimer. The enzyme changes between these two forms during catalysis.</text>
</comment>
<dbReference type="InterPro" id="IPR036563">
    <property type="entry name" value="MoaE_sf"/>
</dbReference>
<organism evidence="13 14">
    <name type="scientific">Rhodothalassium salexigens DSM 2132</name>
    <dbReference type="NCBI Taxonomy" id="1188247"/>
    <lineage>
        <taxon>Bacteria</taxon>
        <taxon>Pseudomonadati</taxon>
        <taxon>Pseudomonadota</taxon>
        <taxon>Alphaproteobacteria</taxon>
        <taxon>Rhodothalassiales</taxon>
        <taxon>Rhodothalassiaceae</taxon>
        <taxon>Rhodothalassium</taxon>
    </lineage>
</organism>
<comment type="function">
    <text evidence="6">Converts molybdopterin precursor Z into molybdopterin. This requires the incorporation of two sulfur atoms into precursor Z to generate a dithiolene group. The sulfur is provided by MoaD.</text>
</comment>
<dbReference type="PANTHER" id="PTHR23404">
    <property type="entry name" value="MOLYBDOPTERIN SYNTHASE RELATED"/>
    <property type="match status" value="1"/>
</dbReference>
<gene>
    <name evidence="13" type="ORF">EV659_11324</name>
</gene>
<dbReference type="RefSeq" id="WP_132709404.1">
    <property type="nucleotide sequence ID" value="NZ_JACIGF010000013.1"/>
</dbReference>
<dbReference type="UniPathway" id="UPA00344"/>
<reference evidence="13 14" key="1">
    <citation type="submission" date="2019-03" db="EMBL/GenBank/DDBJ databases">
        <title>Genomic Encyclopedia of Type Strains, Phase IV (KMG-IV): sequencing the most valuable type-strain genomes for metagenomic binning, comparative biology and taxonomic classification.</title>
        <authorList>
            <person name="Goeker M."/>
        </authorList>
    </citation>
    <scope>NUCLEOTIDE SEQUENCE [LARGE SCALE GENOMIC DNA]</scope>
    <source>
        <strain evidence="13 14">DSM 2132</strain>
    </source>
</reference>
<evidence type="ECO:0000256" key="11">
    <source>
        <dbReference type="ARBA" id="ARBA00032474"/>
    </source>
</evidence>
<accession>A0A4R2P9M3</accession>
<evidence type="ECO:0000256" key="2">
    <source>
        <dbReference type="ARBA" id="ARBA00005426"/>
    </source>
</evidence>
<dbReference type="GO" id="GO:0006777">
    <property type="term" value="P:Mo-molybdopterin cofactor biosynthetic process"/>
    <property type="evidence" value="ECO:0007669"/>
    <property type="project" value="UniProtKB-KW"/>
</dbReference>
<protein>
    <recommendedName>
        <fullName evidence="4">Molybdopterin synthase catalytic subunit</fullName>
        <ecNumber evidence="3">2.8.1.12</ecNumber>
    </recommendedName>
    <alternativeName>
        <fullName evidence="10">MPT synthase subunit 2</fullName>
    </alternativeName>
    <alternativeName>
        <fullName evidence="8">Molybdenum cofactor biosynthesis protein E</fullName>
    </alternativeName>
    <alternativeName>
        <fullName evidence="9">Molybdopterin-converting factor large subunit</fullName>
    </alternativeName>
    <alternativeName>
        <fullName evidence="11">Molybdopterin-converting factor subunit 2</fullName>
    </alternativeName>
</protein>
<dbReference type="SUPFAM" id="SSF54690">
    <property type="entry name" value="Molybdopterin synthase subunit MoaE"/>
    <property type="match status" value="1"/>
</dbReference>
<comment type="catalytic activity">
    <reaction evidence="12">
        <text>2 [molybdopterin-synthase sulfur-carrier protein]-C-terminal-Gly-aminoethanethioate + cyclic pyranopterin phosphate + H2O = molybdopterin + 2 [molybdopterin-synthase sulfur-carrier protein]-C-terminal Gly-Gly + 2 H(+)</text>
        <dbReference type="Rhea" id="RHEA:26333"/>
        <dbReference type="Rhea" id="RHEA-COMP:12202"/>
        <dbReference type="Rhea" id="RHEA-COMP:19907"/>
        <dbReference type="ChEBI" id="CHEBI:15377"/>
        <dbReference type="ChEBI" id="CHEBI:15378"/>
        <dbReference type="ChEBI" id="CHEBI:58698"/>
        <dbReference type="ChEBI" id="CHEBI:59648"/>
        <dbReference type="ChEBI" id="CHEBI:90778"/>
        <dbReference type="ChEBI" id="CHEBI:232372"/>
        <dbReference type="EC" id="2.8.1.12"/>
    </reaction>
</comment>
<comment type="similarity">
    <text evidence="2">Belongs to the MoaE family.</text>
</comment>
<evidence type="ECO:0000256" key="5">
    <source>
        <dbReference type="ARBA" id="ARBA00023150"/>
    </source>
</evidence>
<evidence type="ECO:0000256" key="6">
    <source>
        <dbReference type="ARBA" id="ARBA00025448"/>
    </source>
</evidence>
<evidence type="ECO:0000256" key="1">
    <source>
        <dbReference type="ARBA" id="ARBA00005046"/>
    </source>
</evidence>
<keyword evidence="14" id="KW-1185">Reference proteome</keyword>
<evidence type="ECO:0000256" key="3">
    <source>
        <dbReference type="ARBA" id="ARBA00011950"/>
    </source>
</evidence>